<organism evidence="12 13">
    <name type="scientific">Actinoplanes derwentensis</name>
    <dbReference type="NCBI Taxonomy" id="113562"/>
    <lineage>
        <taxon>Bacteria</taxon>
        <taxon>Bacillati</taxon>
        <taxon>Actinomycetota</taxon>
        <taxon>Actinomycetes</taxon>
        <taxon>Micromonosporales</taxon>
        <taxon>Micromonosporaceae</taxon>
        <taxon>Actinoplanes</taxon>
    </lineage>
</organism>
<dbReference type="EMBL" id="LT629758">
    <property type="protein sequence ID" value="SDT37095.1"/>
    <property type="molecule type" value="Genomic_DNA"/>
</dbReference>
<evidence type="ECO:0000259" key="10">
    <source>
        <dbReference type="Pfam" id="PF07730"/>
    </source>
</evidence>
<feature type="domain" description="DUF7134" evidence="11">
    <location>
        <begin position="3"/>
        <end position="157"/>
    </location>
</feature>
<dbReference type="OrthoDB" id="227596at2"/>
<evidence type="ECO:0000256" key="2">
    <source>
        <dbReference type="ARBA" id="ARBA00012438"/>
    </source>
</evidence>
<dbReference type="InterPro" id="IPR055558">
    <property type="entry name" value="DUF7134"/>
</dbReference>
<keyword evidence="6 12" id="KW-0418">Kinase</keyword>
<evidence type="ECO:0000256" key="3">
    <source>
        <dbReference type="ARBA" id="ARBA00022553"/>
    </source>
</evidence>
<dbReference type="EC" id="2.7.13.3" evidence="2"/>
<keyword evidence="9" id="KW-0812">Transmembrane</keyword>
<dbReference type="AlphaFoldDB" id="A0A1H1ZTH6"/>
<gene>
    <name evidence="12" type="ORF">SAMN04489716_3493</name>
</gene>
<dbReference type="CDD" id="cd16917">
    <property type="entry name" value="HATPase_UhpB-NarQ-NarX-like"/>
    <property type="match status" value="1"/>
</dbReference>
<evidence type="ECO:0000256" key="8">
    <source>
        <dbReference type="ARBA" id="ARBA00023012"/>
    </source>
</evidence>
<dbReference type="GO" id="GO:0046983">
    <property type="term" value="F:protein dimerization activity"/>
    <property type="evidence" value="ECO:0007669"/>
    <property type="project" value="InterPro"/>
</dbReference>
<keyword evidence="5" id="KW-0547">Nucleotide-binding</keyword>
<dbReference type="Gene3D" id="1.20.5.1930">
    <property type="match status" value="1"/>
</dbReference>
<feature type="transmembrane region" description="Helical" evidence="9">
    <location>
        <begin position="82"/>
        <end position="101"/>
    </location>
</feature>
<dbReference type="GO" id="GO:0016020">
    <property type="term" value="C:membrane"/>
    <property type="evidence" value="ECO:0007669"/>
    <property type="project" value="InterPro"/>
</dbReference>
<keyword evidence="7" id="KW-0067">ATP-binding</keyword>
<dbReference type="STRING" id="113562.SAMN04489716_3493"/>
<dbReference type="InterPro" id="IPR011712">
    <property type="entry name" value="Sig_transdc_His_kin_sub3_dim/P"/>
</dbReference>
<dbReference type="GO" id="GO:0000155">
    <property type="term" value="F:phosphorelay sensor kinase activity"/>
    <property type="evidence" value="ECO:0007669"/>
    <property type="project" value="InterPro"/>
</dbReference>
<dbReference type="Pfam" id="PF07730">
    <property type="entry name" value="HisKA_3"/>
    <property type="match status" value="1"/>
</dbReference>
<keyword evidence="9" id="KW-1133">Transmembrane helix</keyword>
<keyword evidence="8" id="KW-0902">Two-component regulatory system</keyword>
<dbReference type="InterPro" id="IPR036890">
    <property type="entry name" value="HATPase_C_sf"/>
</dbReference>
<evidence type="ECO:0000256" key="4">
    <source>
        <dbReference type="ARBA" id="ARBA00022679"/>
    </source>
</evidence>
<evidence type="ECO:0000313" key="13">
    <source>
        <dbReference type="Proteomes" id="UP000198688"/>
    </source>
</evidence>
<comment type="catalytic activity">
    <reaction evidence="1">
        <text>ATP + protein L-histidine = ADP + protein N-phospho-L-histidine.</text>
        <dbReference type="EC" id="2.7.13.3"/>
    </reaction>
</comment>
<dbReference type="GO" id="GO:0005524">
    <property type="term" value="F:ATP binding"/>
    <property type="evidence" value="ECO:0007669"/>
    <property type="project" value="UniProtKB-KW"/>
</dbReference>
<dbReference type="PANTHER" id="PTHR24421:SF10">
    <property type="entry name" value="NITRATE_NITRITE SENSOR PROTEIN NARQ"/>
    <property type="match status" value="1"/>
</dbReference>
<accession>A0A1H1ZTH6</accession>
<protein>
    <recommendedName>
        <fullName evidence="2">histidine kinase</fullName>
        <ecNumber evidence="2">2.7.13.3</ecNumber>
    </recommendedName>
</protein>
<reference evidence="12 13" key="1">
    <citation type="submission" date="2016-10" db="EMBL/GenBank/DDBJ databases">
        <authorList>
            <person name="de Groot N.N."/>
        </authorList>
    </citation>
    <scope>NUCLEOTIDE SEQUENCE [LARGE SCALE GENOMIC DNA]</scope>
    <source>
        <strain evidence="12 13">DSM 43941</strain>
    </source>
</reference>
<keyword evidence="13" id="KW-1185">Reference proteome</keyword>
<evidence type="ECO:0000313" key="12">
    <source>
        <dbReference type="EMBL" id="SDT37095.1"/>
    </source>
</evidence>
<dbReference type="SUPFAM" id="SSF55874">
    <property type="entry name" value="ATPase domain of HSP90 chaperone/DNA topoisomerase II/histidine kinase"/>
    <property type="match status" value="1"/>
</dbReference>
<evidence type="ECO:0000256" key="1">
    <source>
        <dbReference type="ARBA" id="ARBA00000085"/>
    </source>
</evidence>
<dbReference type="Pfam" id="PF23539">
    <property type="entry name" value="DUF7134"/>
    <property type="match status" value="1"/>
</dbReference>
<proteinExistence type="predicted"/>
<evidence type="ECO:0000256" key="7">
    <source>
        <dbReference type="ARBA" id="ARBA00022840"/>
    </source>
</evidence>
<sequence>MRWWRSLDPLIRDAAGAVLLIVAAFVPGVAELGLEIGELHQRADDPLSLTLLLLQAGGLALRRRWPAVCLAIVGSAYVVHQLLGYPANVATMALVVALYSAGAYQQRWTVVAAVTAAYTGLAVGLHLRGSGEQPVDFVTFFAFLAACWGAGAWIRARQAEEQRKRQASVGAAITEERSRIARELHDVVTHHVTAMVVQADTAGFLIGPQPERAGEAVAAVSGAGREALSELRLLLGVLESGEMSSEPAGGRLADLVDRMRRAGQPVEFSEQGGPGPDGGLGLAVHRVVQESLTNAVKHARGRPTRVRVRHSGTGTEIEVVTAGSLRGDVRPGRGLTGLRERVKVFGGTFDAGGERDGDFTVRAFLPRGSVA</sequence>
<dbReference type="Gene3D" id="3.30.565.10">
    <property type="entry name" value="Histidine kinase-like ATPase, C-terminal domain"/>
    <property type="match status" value="1"/>
</dbReference>
<dbReference type="PANTHER" id="PTHR24421">
    <property type="entry name" value="NITRATE/NITRITE SENSOR PROTEIN NARX-RELATED"/>
    <property type="match status" value="1"/>
</dbReference>
<evidence type="ECO:0000256" key="6">
    <source>
        <dbReference type="ARBA" id="ARBA00022777"/>
    </source>
</evidence>
<evidence type="ECO:0000256" key="9">
    <source>
        <dbReference type="SAM" id="Phobius"/>
    </source>
</evidence>
<keyword evidence="4" id="KW-0808">Transferase</keyword>
<evidence type="ECO:0000256" key="5">
    <source>
        <dbReference type="ARBA" id="ARBA00022741"/>
    </source>
</evidence>
<dbReference type="RefSeq" id="WP_092545606.1">
    <property type="nucleotide sequence ID" value="NZ_BOMJ01000010.1"/>
</dbReference>
<name>A0A1H1ZTH6_9ACTN</name>
<feature type="transmembrane region" description="Helical" evidence="9">
    <location>
        <begin position="14"/>
        <end position="34"/>
    </location>
</feature>
<feature type="transmembrane region" description="Helical" evidence="9">
    <location>
        <begin position="137"/>
        <end position="156"/>
    </location>
</feature>
<dbReference type="Proteomes" id="UP000198688">
    <property type="component" value="Chromosome I"/>
</dbReference>
<keyword evidence="9" id="KW-0472">Membrane</keyword>
<feature type="transmembrane region" description="Helical" evidence="9">
    <location>
        <begin position="108"/>
        <end position="125"/>
    </location>
</feature>
<keyword evidence="3" id="KW-0597">Phosphoprotein</keyword>
<dbReference type="InterPro" id="IPR050482">
    <property type="entry name" value="Sensor_HK_TwoCompSys"/>
</dbReference>
<feature type="domain" description="Signal transduction histidine kinase subgroup 3 dimerisation and phosphoacceptor" evidence="10">
    <location>
        <begin position="176"/>
        <end position="240"/>
    </location>
</feature>
<evidence type="ECO:0000259" key="11">
    <source>
        <dbReference type="Pfam" id="PF23539"/>
    </source>
</evidence>